<protein>
    <submittedName>
        <fullName evidence="5">AMP-binding protein</fullName>
    </submittedName>
</protein>
<dbReference type="PANTHER" id="PTHR43201:SF5">
    <property type="entry name" value="MEDIUM-CHAIN ACYL-COA LIGASE ACSF2, MITOCHONDRIAL"/>
    <property type="match status" value="1"/>
</dbReference>
<dbReference type="Pfam" id="PF00501">
    <property type="entry name" value="AMP-binding"/>
    <property type="match status" value="1"/>
</dbReference>
<dbReference type="Proteomes" id="UP000467252">
    <property type="component" value="Chromosome"/>
</dbReference>
<dbReference type="InterPro" id="IPR025110">
    <property type="entry name" value="AMP-bd_C"/>
</dbReference>
<dbReference type="EMBL" id="AP022599">
    <property type="protein sequence ID" value="BBY83064.1"/>
    <property type="molecule type" value="Genomic_DNA"/>
</dbReference>
<dbReference type="InterPro" id="IPR000873">
    <property type="entry name" value="AMP-dep_synth/lig_dom"/>
</dbReference>
<dbReference type="InterPro" id="IPR020845">
    <property type="entry name" value="AMP-binding_CS"/>
</dbReference>
<dbReference type="PROSITE" id="PS00455">
    <property type="entry name" value="AMP_BINDING"/>
    <property type="match status" value="1"/>
</dbReference>
<accession>A0A7I7UNK6</accession>
<evidence type="ECO:0000259" key="4">
    <source>
        <dbReference type="Pfam" id="PF13193"/>
    </source>
</evidence>
<name>A0A7I7UNK6_MYCPV</name>
<organism evidence="5 6">
    <name type="scientific">Mycolicibacterium pulveris</name>
    <name type="common">Mycobacterium pulveris</name>
    <dbReference type="NCBI Taxonomy" id="36813"/>
    <lineage>
        <taxon>Bacteria</taxon>
        <taxon>Bacillati</taxon>
        <taxon>Actinomycetota</taxon>
        <taxon>Actinomycetes</taxon>
        <taxon>Mycobacteriales</taxon>
        <taxon>Mycobacteriaceae</taxon>
        <taxon>Mycolicibacterium</taxon>
    </lineage>
</organism>
<evidence type="ECO:0000259" key="3">
    <source>
        <dbReference type="Pfam" id="PF00501"/>
    </source>
</evidence>
<dbReference type="PANTHER" id="PTHR43201">
    <property type="entry name" value="ACYL-COA SYNTHETASE"/>
    <property type="match status" value="1"/>
</dbReference>
<feature type="domain" description="AMP-binding enzyme C-terminal" evidence="4">
    <location>
        <begin position="449"/>
        <end position="520"/>
    </location>
</feature>
<gene>
    <name evidence="5" type="ORF">MPUL_42220</name>
</gene>
<dbReference type="Gene3D" id="3.30.300.30">
    <property type="match status" value="1"/>
</dbReference>
<dbReference type="Pfam" id="PF13193">
    <property type="entry name" value="AMP-binding_C"/>
    <property type="match status" value="1"/>
</dbReference>
<sequence length="553" mass="59094">MSSPAQIMASPSLGDMTVGEALAMAASARPDAPYITAGSAELSFAELWQSSGRLATGLVELGLRKGDHVTTAVTNRIEWVVIAFALARLGVVNVLANPRYRAGELAYLVAHSRSRFVISDRALDTDFDSALTHELMVLGGSGSASGVDRLQVESAHGRPDPRWKALLETPVDTSAIASVAGTLNADDVLYILYTSGTTGRPKGSMTRHGAALLNAFNSGERMGFDSGDRLLCYLTMTHCFGAVNALLNTLTHQCRLDILNEFDPGVVLDLIEERQITAIYGVPTHFTMLCDAAAQGPARDLHTLVKGCCGGGEITPELQAAIAAHLGIESLTHAYGMSESTAIISQSLHSWPRERRLGTAGLPLPGVEVRITDPETGMECPTGSAGEIAIRGFNVHAGYFMLDPDPSLREDGWWETGDIGVRGPDGAITIRGRSKDMYKTGGFNVYPVEVETCLARHPAVGDVAVVGVPDRRKQEVGAAFVVPVPETTVDPEELRALARSELVGYKVPEYVFLVEELPRSSATLKVQKHVLRERARSLLETAHSAASARIGSS</sequence>
<dbReference type="RefSeq" id="WP_163903621.1">
    <property type="nucleotide sequence ID" value="NZ_AP022599.1"/>
</dbReference>
<comment type="similarity">
    <text evidence="1">Belongs to the ATP-dependent AMP-binding enzyme family.</text>
</comment>
<feature type="domain" description="AMP-dependent synthetase/ligase" evidence="3">
    <location>
        <begin position="25"/>
        <end position="400"/>
    </location>
</feature>
<evidence type="ECO:0000256" key="2">
    <source>
        <dbReference type="ARBA" id="ARBA00022598"/>
    </source>
</evidence>
<dbReference type="SUPFAM" id="SSF56801">
    <property type="entry name" value="Acetyl-CoA synthetase-like"/>
    <property type="match status" value="1"/>
</dbReference>
<dbReference type="AlphaFoldDB" id="A0A7I7UNK6"/>
<evidence type="ECO:0000256" key="1">
    <source>
        <dbReference type="ARBA" id="ARBA00006432"/>
    </source>
</evidence>
<keyword evidence="2" id="KW-0436">Ligase</keyword>
<dbReference type="GO" id="GO:0031956">
    <property type="term" value="F:medium-chain fatty acid-CoA ligase activity"/>
    <property type="evidence" value="ECO:0007669"/>
    <property type="project" value="TreeGrafter"/>
</dbReference>
<dbReference type="InterPro" id="IPR045851">
    <property type="entry name" value="AMP-bd_C_sf"/>
</dbReference>
<keyword evidence="6" id="KW-1185">Reference proteome</keyword>
<dbReference type="Gene3D" id="3.40.50.12780">
    <property type="entry name" value="N-terminal domain of ligase-like"/>
    <property type="match status" value="1"/>
</dbReference>
<reference evidence="5 6" key="1">
    <citation type="journal article" date="2019" name="Emerg. Microbes Infect.">
        <title>Comprehensive subspecies identification of 175 nontuberculous mycobacteria species based on 7547 genomic profiles.</title>
        <authorList>
            <person name="Matsumoto Y."/>
            <person name="Kinjo T."/>
            <person name="Motooka D."/>
            <person name="Nabeya D."/>
            <person name="Jung N."/>
            <person name="Uechi K."/>
            <person name="Horii T."/>
            <person name="Iida T."/>
            <person name="Fujita J."/>
            <person name="Nakamura S."/>
        </authorList>
    </citation>
    <scope>NUCLEOTIDE SEQUENCE [LARGE SCALE GENOMIC DNA]</scope>
    <source>
        <strain evidence="5 6">JCM 6370</strain>
    </source>
</reference>
<dbReference type="GO" id="GO:0006631">
    <property type="term" value="P:fatty acid metabolic process"/>
    <property type="evidence" value="ECO:0007669"/>
    <property type="project" value="TreeGrafter"/>
</dbReference>
<evidence type="ECO:0000313" key="5">
    <source>
        <dbReference type="EMBL" id="BBY83064.1"/>
    </source>
</evidence>
<dbReference type="InterPro" id="IPR042099">
    <property type="entry name" value="ANL_N_sf"/>
</dbReference>
<evidence type="ECO:0000313" key="6">
    <source>
        <dbReference type="Proteomes" id="UP000467252"/>
    </source>
</evidence>
<proteinExistence type="inferred from homology"/>